<accession>A0ABD2YND1</accession>
<evidence type="ECO:0000313" key="3">
    <source>
        <dbReference type="Proteomes" id="UP001630127"/>
    </source>
</evidence>
<name>A0ABD2YND1_9GENT</name>
<evidence type="ECO:0000313" key="2">
    <source>
        <dbReference type="EMBL" id="KAL3508895.1"/>
    </source>
</evidence>
<dbReference type="EMBL" id="JBJUIK010000012">
    <property type="protein sequence ID" value="KAL3508895.1"/>
    <property type="molecule type" value="Genomic_DNA"/>
</dbReference>
<keyword evidence="3" id="KW-1185">Reference proteome</keyword>
<dbReference type="Proteomes" id="UP001630127">
    <property type="component" value="Unassembled WGS sequence"/>
</dbReference>
<protein>
    <submittedName>
        <fullName evidence="2">Uncharacterized protein</fullName>
    </submittedName>
</protein>
<dbReference type="AlphaFoldDB" id="A0ABD2YND1"/>
<organism evidence="2 3">
    <name type="scientific">Cinchona calisaya</name>
    <dbReference type="NCBI Taxonomy" id="153742"/>
    <lineage>
        <taxon>Eukaryota</taxon>
        <taxon>Viridiplantae</taxon>
        <taxon>Streptophyta</taxon>
        <taxon>Embryophyta</taxon>
        <taxon>Tracheophyta</taxon>
        <taxon>Spermatophyta</taxon>
        <taxon>Magnoliopsida</taxon>
        <taxon>eudicotyledons</taxon>
        <taxon>Gunneridae</taxon>
        <taxon>Pentapetalae</taxon>
        <taxon>asterids</taxon>
        <taxon>lamiids</taxon>
        <taxon>Gentianales</taxon>
        <taxon>Rubiaceae</taxon>
        <taxon>Cinchonoideae</taxon>
        <taxon>Cinchoneae</taxon>
        <taxon>Cinchona</taxon>
    </lineage>
</organism>
<feature type="region of interest" description="Disordered" evidence="1">
    <location>
        <begin position="301"/>
        <end position="367"/>
    </location>
</feature>
<reference evidence="2 3" key="1">
    <citation type="submission" date="2024-11" db="EMBL/GenBank/DDBJ databases">
        <title>A near-complete genome assembly of Cinchona calisaya.</title>
        <authorList>
            <person name="Lian D.C."/>
            <person name="Zhao X.W."/>
            <person name="Wei L."/>
        </authorList>
    </citation>
    <scope>NUCLEOTIDE SEQUENCE [LARGE SCALE GENOMIC DNA]</scope>
    <source>
        <tissue evidence="2">Nenye</tissue>
    </source>
</reference>
<proteinExistence type="predicted"/>
<sequence>MTKDRHYLAASYLVDSIMHDLEFLHSKLNVPFEFKNMACLLNSEMIRFKMDNLARLPNSEKFKMDKKPQFLYHEGSRSDFEVKRETLSTMRKSLEKGNPNDLQIYETCMKILMTCSLQTTKMDKHILIDFNDSLMTRLWELLLCKTSFMVSVKGQMRILFEGLRVLRSILLRKPQEEQMGDQHQLDGKIVTILREAGIAIYSLYLNEANKVDDVGSSSVVRDSLPHACCCALLGLGSESVPPHGSIDKSRVLDVRPLRCLVPMFPTSPGMNSASNPQATPFVCVPPAGPFPPGVAPLYPFSVSNGSQSNQNPTATPAQPGPYGFSSTVPSPVPLNAFRTPQANGGAGPSKKGNRNCGTQSIVIEDDG</sequence>
<evidence type="ECO:0000256" key="1">
    <source>
        <dbReference type="SAM" id="MobiDB-lite"/>
    </source>
</evidence>
<gene>
    <name evidence="2" type="ORF">ACH5RR_028296</name>
</gene>
<comment type="caution">
    <text evidence="2">The sequence shown here is derived from an EMBL/GenBank/DDBJ whole genome shotgun (WGS) entry which is preliminary data.</text>
</comment>
<feature type="compositionally biased region" description="Polar residues" evidence="1">
    <location>
        <begin position="301"/>
        <end position="316"/>
    </location>
</feature>